<dbReference type="EMBL" id="AP026708">
    <property type="protein sequence ID" value="BDQ35159.1"/>
    <property type="molecule type" value="Genomic_DNA"/>
</dbReference>
<evidence type="ECO:0000256" key="1">
    <source>
        <dbReference type="SAM" id="MobiDB-lite"/>
    </source>
</evidence>
<evidence type="ECO:0000313" key="2">
    <source>
        <dbReference type="EMBL" id="BDQ35159.1"/>
    </source>
</evidence>
<proteinExistence type="predicted"/>
<protein>
    <submittedName>
        <fullName evidence="2">Uncharacterized protein</fullName>
    </submittedName>
</protein>
<keyword evidence="3" id="KW-1185">Reference proteome</keyword>
<accession>A0ABN6RWV9</accession>
<evidence type="ECO:0000313" key="3">
    <source>
        <dbReference type="Proteomes" id="UP001061361"/>
    </source>
</evidence>
<dbReference type="RefSeq" id="WP_264982048.1">
    <property type="nucleotide sequence ID" value="NZ_AP026708.1"/>
</dbReference>
<dbReference type="Proteomes" id="UP001061361">
    <property type="component" value="Chromosome"/>
</dbReference>
<feature type="region of interest" description="Disordered" evidence="1">
    <location>
        <begin position="505"/>
        <end position="529"/>
    </location>
</feature>
<feature type="compositionally biased region" description="Acidic residues" evidence="1">
    <location>
        <begin position="513"/>
        <end position="522"/>
    </location>
</feature>
<gene>
    <name evidence="2" type="ORF">JCM14722_27010</name>
</gene>
<reference evidence="2" key="1">
    <citation type="submission" date="2022-08" db="EMBL/GenBank/DDBJ databases">
        <title>Genome Sequence of the sulphate-reducing bacterium, Pseudodesulfovibrio portus JCM14722.</title>
        <authorList>
            <person name="Kondo R."/>
            <person name="Kataoka T."/>
        </authorList>
    </citation>
    <scope>NUCLEOTIDE SEQUENCE</scope>
    <source>
        <strain evidence="2">JCM 14722</strain>
    </source>
</reference>
<sequence>MANAPEGGRSGNDERLAAYQTRLRALKERSSLREVMERELLLEFLTLNQTAINEFPMLEAQKKTVMELLCGRQGHPGYEFIHKQIANFIVLLAHYEKAVKVKDAERAESLKSGLLNTESILIKCVQGIVYAMALITDNFEEVVLRYFGQDALKEYTALIEQHELDQAFWTAFIEQFVASKVAEAHKEILEGEKFDISKERSFLVIRFLFDDILAKLNPTDQKIDKTRIQQCYLESETEEAAARRAKLVQGMLAKRLSTLSGFKQFSANELLQAARLTCLDTIGGDFEKQYMARVAAAAGGEGGEAKDRDQARKEQEAFKFLLDQLVGLGVGACIALGVTGDHFFKSMEAYAPEHIKSILPYKKNYSIPVLEKILFFLLEHNMIHLLGERGLDEGGKIQVRSGRARRVPESELDALPNMSKIRRKQLFGKDTTREGTVLFKPKTAQQLAQTMKTLSLEPELQQGLAGLWKKAVFRVDIMVLINLELVARGTTNLKARLGEILDKYGVSKRTQPEAEESVETPPEESPSGE</sequence>
<name>A0ABN6RWV9_9BACT</name>
<organism evidence="2 3">
    <name type="scientific">Pseudodesulfovibrio portus</name>
    <dbReference type="NCBI Taxonomy" id="231439"/>
    <lineage>
        <taxon>Bacteria</taxon>
        <taxon>Pseudomonadati</taxon>
        <taxon>Thermodesulfobacteriota</taxon>
        <taxon>Desulfovibrionia</taxon>
        <taxon>Desulfovibrionales</taxon>
        <taxon>Desulfovibrionaceae</taxon>
    </lineage>
</organism>